<dbReference type="PANTHER" id="PTHR35330">
    <property type="entry name" value="SIROHEME BIOSYNTHESIS PROTEIN MET8"/>
    <property type="match status" value="1"/>
</dbReference>
<evidence type="ECO:0000313" key="9">
    <source>
        <dbReference type="Proteomes" id="UP000315636"/>
    </source>
</evidence>
<dbReference type="Pfam" id="PF14824">
    <property type="entry name" value="Sirohm_synth_M"/>
    <property type="match status" value="1"/>
</dbReference>
<dbReference type="EC" id="1.3.1.76" evidence="2"/>
<comment type="pathway">
    <text evidence="1">Porphyrin-containing compound metabolism; siroheme biosynthesis; sirohydrochlorin from precorrin-2: step 1/1.</text>
</comment>
<evidence type="ECO:0000256" key="1">
    <source>
        <dbReference type="ARBA" id="ARBA00005010"/>
    </source>
</evidence>
<dbReference type="InterPro" id="IPR036291">
    <property type="entry name" value="NAD(P)-bd_dom_sf"/>
</dbReference>
<dbReference type="GO" id="GO:0043115">
    <property type="term" value="F:precorrin-2 dehydrogenase activity"/>
    <property type="evidence" value="ECO:0007669"/>
    <property type="project" value="UniProtKB-EC"/>
</dbReference>
<evidence type="ECO:0000256" key="2">
    <source>
        <dbReference type="ARBA" id="ARBA00012400"/>
    </source>
</evidence>
<dbReference type="PANTHER" id="PTHR35330:SF1">
    <property type="entry name" value="SIROHEME BIOSYNTHESIS PROTEIN MET8"/>
    <property type="match status" value="1"/>
</dbReference>
<dbReference type="UniPathway" id="UPA00262">
    <property type="reaction ID" value="UER00222"/>
</dbReference>
<dbReference type="RefSeq" id="WP_142503832.1">
    <property type="nucleotide sequence ID" value="NZ_FXTI01000001.1"/>
</dbReference>
<dbReference type="AlphaFoldDB" id="A0A521AFG8"/>
<dbReference type="SUPFAM" id="SSF51735">
    <property type="entry name" value="NAD(P)-binding Rossmann-fold domains"/>
    <property type="match status" value="1"/>
</dbReference>
<dbReference type="EMBL" id="FXTI01000001">
    <property type="protein sequence ID" value="SMO33565.1"/>
    <property type="molecule type" value="Genomic_DNA"/>
</dbReference>
<feature type="domain" description="Siroheme synthase central" evidence="7">
    <location>
        <begin position="118"/>
        <end position="145"/>
    </location>
</feature>
<keyword evidence="4" id="KW-0520">NAD</keyword>
<dbReference type="Pfam" id="PF13241">
    <property type="entry name" value="NAD_binding_7"/>
    <property type="match status" value="1"/>
</dbReference>
<keyword evidence="9" id="KW-1185">Reference proteome</keyword>
<dbReference type="OrthoDB" id="9773765at2"/>
<dbReference type="Gene3D" id="1.10.8.610">
    <property type="entry name" value="SirC, precorrin-2 dehydrogenase, C-terminal helical domain-like"/>
    <property type="match status" value="1"/>
</dbReference>
<evidence type="ECO:0000256" key="3">
    <source>
        <dbReference type="ARBA" id="ARBA00023002"/>
    </source>
</evidence>
<sequence>MSHVPVMINLKDKPAIVIGAGDVAFRKVQWLLEAGANVTVIAPEGKEELQALEDEGRIGWKKKCFDPDDIWEAWMIIAATDSAKINREVAEAAGFHQLVNIVDQSDLGNLCFPAKLNRGRLTLAVSTGGASPHLAGKIRDELAEQFDENWEKQLEWLYKKRKEIKDLEVNEEKRKEALKHLVDQLWDNVTRGNPSG</sequence>
<keyword evidence="5" id="KW-0627">Porphyrin biosynthesis</keyword>
<dbReference type="InterPro" id="IPR006367">
    <property type="entry name" value="Sirohaem_synthase_N"/>
</dbReference>
<dbReference type="Gene3D" id="3.40.50.720">
    <property type="entry name" value="NAD(P)-binding Rossmann-like Domain"/>
    <property type="match status" value="1"/>
</dbReference>
<dbReference type="InterPro" id="IPR028281">
    <property type="entry name" value="Sirohaem_synthase_central"/>
</dbReference>
<name>A0A521AFG8_9BACL</name>
<dbReference type="Proteomes" id="UP000315636">
    <property type="component" value="Unassembled WGS sequence"/>
</dbReference>
<gene>
    <name evidence="8" type="ORF">SAMN06264849_101117</name>
</gene>
<evidence type="ECO:0000256" key="6">
    <source>
        <dbReference type="ARBA" id="ARBA00047561"/>
    </source>
</evidence>
<protein>
    <recommendedName>
        <fullName evidence="2">precorrin-2 dehydrogenase</fullName>
        <ecNumber evidence="2">1.3.1.76</ecNumber>
    </recommendedName>
</protein>
<dbReference type="NCBIfam" id="TIGR01470">
    <property type="entry name" value="cysG_Nterm"/>
    <property type="match status" value="1"/>
</dbReference>
<dbReference type="SUPFAM" id="SSF75615">
    <property type="entry name" value="Siroheme synthase middle domains-like"/>
    <property type="match status" value="1"/>
</dbReference>
<proteinExistence type="predicted"/>
<dbReference type="GO" id="GO:0019354">
    <property type="term" value="P:siroheme biosynthetic process"/>
    <property type="evidence" value="ECO:0007669"/>
    <property type="project" value="UniProtKB-UniPathway"/>
</dbReference>
<dbReference type="GO" id="GO:0004325">
    <property type="term" value="F:ferrochelatase activity"/>
    <property type="evidence" value="ECO:0007669"/>
    <property type="project" value="InterPro"/>
</dbReference>
<accession>A0A521AFG8</accession>
<reference evidence="8 9" key="1">
    <citation type="submission" date="2017-05" db="EMBL/GenBank/DDBJ databases">
        <authorList>
            <person name="Varghese N."/>
            <person name="Submissions S."/>
        </authorList>
    </citation>
    <scope>NUCLEOTIDE SEQUENCE [LARGE SCALE GENOMIC DNA]</scope>
    <source>
        <strain evidence="8 9">DSM 45474</strain>
    </source>
</reference>
<evidence type="ECO:0000256" key="5">
    <source>
        <dbReference type="ARBA" id="ARBA00023244"/>
    </source>
</evidence>
<evidence type="ECO:0000256" key="4">
    <source>
        <dbReference type="ARBA" id="ARBA00023027"/>
    </source>
</evidence>
<dbReference type="InterPro" id="IPR042518">
    <property type="entry name" value="SirC_C"/>
</dbReference>
<evidence type="ECO:0000313" key="8">
    <source>
        <dbReference type="EMBL" id="SMO33565.1"/>
    </source>
</evidence>
<keyword evidence="3" id="KW-0560">Oxidoreductase</keyword>
<dbReference type="InterPro" id="IPR028161">
    <property type="entry name" value="Met8-like"/>
</dbReference>
<organism evidence="8 9">
    <name type="scientific">Melghirimyces algeriensis</name>
    <dbReference type="NCBI Taxonomy" id="910412"/>
    <lineage>
        <taxon>Bacteria</taxon>
        <taxon>Bacillati</taxon>
        <taxon>Bacillota</taxon>
        <taxon>Bacilli</taxon>
        <taxon>Bacillales</taxon>
        <taxon>Thermoactinomycetaceae</taxon>
        <taxon>Melghirimyces</taxon>
    </lineage>
</organism>
<evidence type="ECO:0000259" key="7">
    <source>
        <dbReference type="Pfam" id="PF14824"/>
    </source>
</evidence>
<comment type="catalytic activity">
    <reaction evidence="6">
        <text>precorrin-2 + NAD(+) = sirohydrochlorin + NADH + 2 H(+)</text>
        <dbReference type="Rhea" id="RHEA:15613"/>
        <dbReference type="ChEBI" id="CHEBI:15378"/>
        <dbReference type="ChEBI" id="CHEBI:57540"/>
        <dbReference type="ChEBI" id="CHEBI:57945"/>
        <dbReference type="ChEBI" id="CHEBI:58351"/>
        <dbReference type="ChEBI" id="CHEBI:58827"/>
        <dbReference type="EC" id="1.3.1.76"/>
    </reaction>
</comment>